<dbReference type="SMART" id="SM00507">
    <property type="entry name" value="HNHc"/>
    <property type="match status" value="1"/>
</dbReference>
<dbReference type="EMBL" id="JAEKNS010000156">
    <property type="protein sequence ID" value="MBJ7596286.1"/>
    <property type="molecule type" value="Genomic_DNA"/>
</dbReference>
<comment type="similarity">
    <text evidence="1">Belongs to the Rv1128c/1148c/1588c/1702c/1945/3466 family.</text>
</comment>
<dbReference type="InterPro" id="IPR003615">
    <property type="entry name" value="HNH_nuc"/>
</dbReference>
<protein>
    <submittedName>
        <fullName evidence="3">DUF222 domain-containing protein</fullName>
    </submittedName>
</protein>
<gene>
    <name evidence="4" type="ORF">DLM65_10230</name>
    <name evidence="3" type="ORF">JF886_15770</name>
</gene>
<sequence>MSFGLASPALSALEFAVRAFVDEAQPCADPLDIAASLIRKRAVINRLELDFASDAARFAREYDENCYGDPSPYAWMREHCHMTGGAAVTAVCVGEMAPSLERSVEALRDNRIGLAHLGLIAGTAEGIGRSSTATSTFDETVLLAKAEASTSFKRFRIECAHARHAADREDFLAQQNQEREWSSLRMRSLTDGGLELIGYLDAEGGAVVRTALEPLAARTSADDRRRVEQRCADALVELCTHALDTGTIPQRASQRSHLQVTTTLETLRDLVGAPAGELEHAGVIAAASVQRMACDATITRLLVDVNSAIVDVGRSQRVVAGATRKALNVRDKGCRWPGCERTASWTAAHHVVHWVRGGATDLDNLVLLCNQHHWLVHEGEWQIARRDDGTIIAMPPRPLARLPDDPLAA</sequence>
<dbReference type="Pfam" id="PF01844">
    <property type="entry name" value="HNH"/>
    <property type="match status" value="1"/>
</dbReference>
<dbReference type="AlphaFoldDB" id="A0A2W5Z340"/>
<comment type="caution">
    <text evidence="4">The sequence shown here is derived from an EMBL/GenBank/DDBJ whole genome shotgun (WGS) entry which is preliminary data.</text>
</comment>
<evidence type="ECO:0000313" key="6">
    <source>
        <dbReference type="Proteomes" id="UP000606991"/>
    </source>
</evidence>
<accession>A0A934N561</accession>
<dbReference type="Proteomes" id="UP000606991">
    <property type="component" value="Unassembled WGS sequence"/>
</dbReference>
<organism evidence="4 5">
    <name type="scientific">Candidatus Aeolococcus gillhamiae</name>
    <dbReference type="NCBI Taxonomy" id="3127015"/>
    <lineage>
        <taxon>Bacteria</taxon>
        <taxon>Bacillati</taxon>
        <taxon>Candidatus Dormiibacterota</taxon>
        <taxon>Candidatus Dormibacteria</taxon>
        <taxon>Candidatus Aeolococcales</taxon>
        <taxon>Candidatus Aeolococcaceae</taxon>
        <taxon>Candidatus Aeolococcus</taxon>
    </lineage>
</organism>
<dbReference type="InterPro" id="IPR002711">
    <property type="entry name" value="HNH"/>
</dbReference>
<dbReference type="GO" id="GO:0004519">
    <property type="term" value="F:endonuclease activity"/>
    <property type="evidence" value="ECO:0007669"/>
    <property type="project" value="InterPro"/>
</dbReference>
<evidence type="ECO:0000313" key="4">
    <source>
        <dbReference type="EMBL" id="PZR79640.1"/>
    </source>
</evidence>
<reference evidence="4" key="2">
    <citation type="submission" date="2018-05" db="EMBL/GenBank/DDBJ databases">
        <authorList>
            <person name="Ferrari B."/>
        </authorList>
    </citation>
    <scope>NUCLEOTIDE SEQUENCE</scope>
    <source>
        <strain evidence="4">RRmetagenome_bin12</strain>
    </source>
</reference>
<reference evidence="4 5" key="1">
    <citation type="journal article" date="2017" name="Nature">
        <title>Atmospheric trace gases support primary production in Antarctic desert surface soil.</title>
        <authorList>
            <person name="Ji M."/>
            <person name="Greening C."/>
            <person name="Vanwonterghem I."/>
            <person name="Carere C.R."/>
            <person name="Bay S.K."/>
            <person name="Steen J.A."/>
            <person name="Montgomery K."/>
            <person name="Lines T."/>
            <person name="Beardall J."/>
            <person name="van Dorst J."/>
            <person name="Snape I."/>
            <person name="Stott M.B."/>
            <person name="Hugenholtz P."/>
            <person name="Ferrari B.C."/>
        </authorList>
    </citation>
    <scope>NUCLEOTIDE SEQUENCE [LARGE SCALE GENOMIC DNA]</scope>
    <source>
        <strain evidence="4">RRmetagenome_bin12</strain>
    </source>
</reference>
<dbReference type="Pfam" id="PF02720">
    <property type="entry name" value="DUF222"/>
    <property type="match status" value="1"/>
</dbReference>
<dbReference type="Gene3D" id="1.10.30.50">
    <property type="match status" value="1"/>
</dbReference>
<reference evidence="3 6" key="3">
    <citation type="submission" date="2020-10" db="EMBL/GenBank/DDBJ databases">
        <title>Ca. Dormibacterota MAGs.</title>
        <authorList>
            <person name="Montgomery K."/>
        </authorList>
    </citation>
    <scope>NUCLEOTIDE SEQUENCE [LARGE SCALE GENOMIC DNA]</scope>
    <source>
        <strain evidence="3">SC8812_S17_18</strain>
    </source>
</reference>
<evidence type="ECO:0000259" key="2">
    <source>
        <dbReference type="SMART" id="SM00507"/>
    </source>
</evidence>
<dbReference type="InterPro" id="IPR003870">
    <property type="entry name" value="DUF222"/>
</dbReference>
<feature type="domain" description="HNH nuclease" evidence="2">
    <location>
        <begin position="322"/>
        <end position="374"/>
    </location>
</feature>
<dbReference type="RefSeq" id="WP_337314199.1">
    <property type="nucleotide sequence ID" value="NZ_JAEKNS010000156.1"/>
</dbReference>
<dbReference type="CDD" id="cd00085">
    <property type="entry name" value="HNHc"/>
    <property type="match status" value="1"/>
</dbReference>
<name>A0A2W5Z340_9BACT</name>
<dbReference type="GO" id="GO:0008270">
    <property type="term" value="F:zinc ion binding"/>
    <property type="evidence" value="ECO:0007669"/>
    <property type="project" value="InterPro"/>
</dbReference>
<accession>A0A2W5Z340</accession>
<dbReference type="Proteomes" id="UP000248724">
    <property type="component" value="Unassembled WGS sequence"/>
</dbReference>
<evidence type="ECO:0000313" key="3">
    <source>
        <dbReference type="EMBL" id="MBJ7596286.1"/>
    </source>
</evidence>
<evidence type="ECO:0000313" key="5">
    <source>
        <dbReference type="Proteomes" id="UP000248724"/>
    </source>
</evidence>
<evidence type="ECO:0000256" key="1">
    <source>
        <dbReference type="ARBA" id="ARBA00023450"/>
    </source>
</evidence>
<dbReference type="GO" id="GO:0003676">
    <property type="term" value="F:nucleic acid binding"/>
    <property type="evidence" value="ECO:0007669"/>
    <property type="project" value="InterPro"/>
</dbReference>
<proteinExistence type="inferred from homology"/>
<dbReference type="EMBL" id="QHBU01000196">
    <property type="protein sequence ID" value="PZR79640.1"/>
    <property type="molecule type" value="Genomic_DNA"/>
</dbReference>